<proteinExistence type="predicted"/>
<sequence length="149" mass="15875">MLADPGFTWPAWWPGLRAESAGVVTGPDGLGGAGSWARLRMRSPVGGVLRLRLDLLDSRAPGPGRTGRAKLRVSGDLRGGAAVSVRERPGGLCEIRLTWVVTAARGRPALAARMAPRLCAWAHSRVMRAGERGLRRHLARRGVVSDVTA</sequence>
<keyword evidence="2" id="KW-1185">Reference proteome</keyword>
<reference evidence="1 2" key="1">
    <citation type="submission" date="2021-03" db="EMBL/GenBank/DDBJ databases">
        <authorList>
            <person name="Xin L."/>
        </authorList>
    </citation>
    <scope>NUCLEOTIDE SEQUENCE [LARGE SCALE GENOMIC DNA]</scope>
    <source>
        <strain evidence="1 2">XHU 5031</strain>
    </source>
</reference>
<accession>A0ABS3I6U5</accession>
<organism evidence="1 2">
    <name type="scientific">Myceligenerans salitolerans</name>
    <dbReference type="NCBI Taxonomy" id="1230528"/>
    <lineage>
        <taxon>Bacteria</taxon>
        <taxon>Bacillati</taxon>
        <taxon>Actinomycetota</taxon>
        <taxon>Actinomycetes</taxon>
        <taxon>Micrococcales</taxon>
        <taxon>Promicromonosporaceae</taxon>
        <taxon>Myceligenerans</taxon>
    </lineage>
</organism>
<evidence type="ECO:0000313" key="1">
    <source>
        <dbReference type="EMBL" id="MBO0608114.1"/>
    </source>
</evidence>
<dbReference type="SUPFAM" id="SSF55961">
    <property type="entry name" value="Bet v1-like"/>
    <property type="match status" value="1"/>
</dbReference>
<gene>
    <name evidence="1" type="ORF">J0911_03625</name>
</gene>
<name>A0ABS3I6U5_9MICO</name>
<dbReference type="Proteomes" id="UP000664617">
    <property type="component" value="Unassembled WGS sequence"/>
</dbReference>
<evidence type="ECO:0000313" key="2">
    <source>
        <dbReference type="Proteomes" id="UP000664617"/>
    </source>
</evidence>
<evidence type="ECO:0008006" key="3">
    <source>
        <dbReference type="Google" id="ProtNLM"/>
    </source>
</evidence>
<reference evidence="2" key="2">
    <citation type="submission" date="2023-07" db="EMBL/GenBank/DDBJ databases">
        <title>Myceligenerans salitolerans sp. nov., a halotolerant actinomycete isolated from a salt lake in Xinjiang, China.</title>
        <authorList>
            <person name="Guan T."/>
        </authorList>
    </citation>
    <scope>NUCLEOTIDE SEQUENCE [LARGE SCALE GENOMIC DNA]</scope>
    <source>
        <strain evidence="2">XHU 5031</strain>
    </source>
</reference>
<dbReference type="EMBL" id="JAFMPK010000020">
    <property type="protein sequence ID" value="MBO0608114.1"/>
    <property type="molecule type" value="Genomic_DNA"/>
</dbReference>
<comment type="caution">
    <text evidence="1">The sequence shown here is derived from an EMBL/GenBank/DDBJ whole genome shotgun (WGS) entry which is preliminary data.</text>
</comment>
<protein>
    <recommendedName>
        <fullName evidence="3">Polyketide cyclase / dehydrase and lipid transport</fullName>
    </recommendedName>
</protein>